<reference evidence="3" key="1">
    <citation type="submission" date="2010-06" db="EMBL/GenBank/DDBJ databases">
        <authorList>
            <person name="Jiang H."/>
            <person name="Abraham K."/>
            <person name="Ali S."/>
            <person name="Alsbrooks S.L."/>
            <person name="Anim B.N."/>
            <person name="Anosike U.S."/>
            <person name="Attaway T."/>
            <person name="Bandaranaike D.P."/>
            <person name="Battles P.K."/>
            <person name="Bell S.N."/>
            <person name="Bell A.V."/>
            <person name="Beltran B."/>
            <person name="Bickham C."/>
            <person name="Bustamante Y."/>
            <person name="Caleb T."/>
            <person name="Canada A."/>
            <person name="Cardenas V."/>
            <person name="Carter K."/>
            <person name="Chacko J."/>
            <person name="Chandrabose M.N."/>
            <person name="Chavez D."/>
            <person name="Chavez A."/>
            <person name="Chen L."/>
            <person name="Chu H.-S."/>
            <person name="Claassen K.J."/>
            <person name="Cockrell R."/>
            <person name="Collins M."/>
            <person name="Cooper J.A."/>
            <person name="Cree A."/>
            <person name="Curry S.M."/>
            <person name="Da Y."/>
            <person name="Dao M.D."/>
            <person name="Das B."/>
            <person name="Davila M.-L."/>
            <person name="Davy-Carroll L."/>
            <person name="Denson S."/>
            <person name="Dinh H."/>
            <person name="Ebong V.E."/>
            <person name="Edwards J.R."/>
            <person name="Egan A."/>
            <person name="El-Daye J."/>
            <person name="Escobedo L."/>
            <person name="Fernandez S."/>
            <person name="Fernando P.R."/>
            <person name="Flagg N."/>
            <person name="Forbes L.D."/>
            <person name="Fowler R.G."/>
            <person name="Fu Q."/>
            <person name="Gabisi R.A."/>
            <person name="Ganer J."/>
            <person name="Garbino Pronczuk A."/>
            <person name="Garcia R.M."/>
            <person name="Garner T."/>
            <person name="Garrett T.E."/>
            <person name="Gonzalez D.A."/>
            <person name="Hamid H."/>
            <person name="Hawkins E.S."/>
            <person name="Hirani K."/>
            <person name="Hogues M.E."/>
            <person name="Hollins B."/>
            <person name="Hsiao C.-H."/>
            <person name="Jabil R."/>
            <person name="James M.L."/>
            <person name="Jhangiani S.N."/>
            <person name="Johnson B."/>
            <person name="Johnson Q."/>
            <person name="Joshi V."/>
            <person name="Kalu J.B."/>
            <person name="Kam C."/>
            <person name="Kashfia A."/>
            <person name="Keebler J."/>
            <person name="Kisamo H."/>
            <person name="Kovar C.L."/>
            <person name="Lago L.A."/>
            <person name="Lai C.-Y."/>
            <person name="Laidlaw J."/>
            <person name="Lara F."/>
            <person name="Le T.-K."/>
            <person name="Lee S.L."/>
            <person name="Legall F.H."/>
            <person name="Lemon S.J."/>
            <person name="Lewis L.R."/>
            <person name="Li B."/>
            <person name="Liu Y."/>
            <person name="Liu Y.-S."/>
            <person name="Lopez J."/>
            <person name="Lozado R.J."/>
            <person name="Lu J."/>
            <person name="Madu R.C."/>
            <person name="Maheshwari M."/>
            <person name="Maheshwari R."/>
            <person name="Malloy K."/>
            <person name="Martinez E."/>
            <person name="Mathew T."/>
            <person name="Mercado I.C."/>
            <person name="Mercado C."/>
            <person name="Meyer B."/>
            <person name="Montgomery K."/>
            <person name="Morgan M.B."/>
            <person name="Munidasa M."/>
            <person name="Nazareth L.V."/>
            <person name="Nelson J."/>
            <person name="Ng B.M."/>
            <person name="Nguyen N.B."/>
            <person name="Nguyen P.Q."/>
            <person name="Nguyen T."/>
            <person name="Obregon M."/>
            <person name="Okwuonu G.O."/>
            <person name="Onwere C.G."/>
            <person name="Orozco G."/>
            <person name="Parra A."/>
            <person name="Patel S."/>
            <person name="Patil S."/>
            <person name="Perez A."/>
            <person name="Perez Y."/>
            <person name="Pham C."/>
            <person name="Primus E.L."/>
            <person name="Pu L.-L."/>
            <person name="Puazo M."/>
            <person name="Qin X."/>
            <person name="Quiroz J.B."/>
            <person name="Reese J."/>
            <person name="Richards S."/>
            <person name="Rives C.M."/>
            <person name="Robberts R."/>
            <person name="Ruiz S.J."/>
            <person name="Ruiz M.J."/>
            <person name="Santibanez J."/>
            <person name="Schneider B.W."/>
            <person name="Sisson I."/>
            <person name="Smith M."/>
            <person name="Sodergren E."/>
            <person name="Song X.-Z."/>
            <person name="Song B.B."/>
            <person name="Summersgill H."/>
            <person name="Thelus R."/>
            <person name="Thornton R.D."/>
            <person name="Trejos Z.Y."/>
            <person name="Usmani K."/>
            <person name="Vattathil S."/>
            <person name="Villasana D."/>
            <person name="Walker D.L."/>
            <person name="Wang S."/>
            <person name="Wang K."/>
            <person name="White C.S."/>
            <person name="Williams A.C."/>
            <person name="Williamson J."/>
            <person name="Wilson K."/>
            <person name="Woghiren I.O."/>
            <person name="Woodworth J.R."/>
            <person name="Worley K.C."/>
            <person name="Wright R.A."/>
            <person name="Wu W."/>
            <person name="Young L."/>
            <person name="Zhang L."/>
            <person name="Zhang J."/>
            <person name="Zhu Y."/>
            <person name="Muzny D.M."/>
            <person name="Weinstock G."/>
            <person name="Gibbs R.A."/>
        </authorList>
    </citation>
    <scope>NUCLEOTIDE SEQUENCE [LARGE SCALE GENOMIC DNA]</scope>
    <source>
        <strain evidence="3">LSR1</strain>
    </source>
</reference>
<name>A0A8R2JW05_ACYPI</name>
<dbReference type="EnsemblMetazoa" id="XM_029492089.1">
    <property type="protein sequence ID" value="XP_029347949.1"/>
    <property type="gene ID" value="LOC100570658"/>
</dbReference>
<organism evidence="2 3">
    <name type="scientific">Acyrthosiphon pisum</name>
    <name type="common">Pea aphid</name>
    <dbReference type="NCBI Taxonomy" id="7029"/>
    <lineage>
        <taxon>Eukaryota</taxon>
        <taxon>Metazoa</taxon>
        <taxon>Ecdysozoa</taxon>
        <taxon>Arthropoda</taxon>
        <taxon>Hexapoda</taxon>
        <taxon>Insecta</taxon>
        <taxon>Pterygota</taxon>
        <taxon>Neoptera</taxon>
        <taxon>Paraneoptera</taxon>
        <taxon>Hemiptera</taxon>
        <taxon>Sternorrhyncha</taxon>
        <taxon>Aphidomorpha</taxon>
        <taxon>Aphidoidea</taxon>
        <taxon>Aphididae</taxon>
        <taxon>Macrosiphini</taxon>
        <taxon>Acyrthosiphon</taxon>
    </lineage>
</organism>
<accession>A0A8R2JW05</accession>
<dbReference type="RefSeq" id="XP_029347949.1">
    <property type="nucleotide sequence ID" value="XM_029492089.1"/>
</dbReference>
<evidence type="ECO:0000313" key="2">
    <source>
        <dbReference type="EnsemblMetazoa" id="XP_029347949.1"/>
    </source>
</evidence>
<dbReference type="KEGG" id="api:100570658"/>
<evidence type="ECO:0000256" key="1">
    <source>
        <dbReference type="SAM" id="MobiDB-lite"/>
    </source>
</evidence>
<dbReference type="Proteomes" id="UP000007819">
    <property type="component" value="Unassembled WGS sequence"/>
</dbReference>
<dbReference type="GeneID" id="100570658"/>
<reference evidence="2" key="2">
    <citation type="submission" date="2022-06" db="UniProtKB">
        <authorList>
            <consortium name="EnsemblMetazoa"/>
        </authorList>
    </citation>
    <scope>IDENTIFICATION</scope>
</reference>
<dbReference type="OrthoDB" id="362021at2759"/>
<feature type="compositionally biased region" description="Polar residues" evidence="1">
    <location>
        <begin position="143"/>
        <end position="161"/>
    </location>
</feature>
<feature type="compositionally biased region" description="Polar residues" evidence="1">
    <location>
        <begin position="121"/>
        <end position="130"/>
    </location>
</feature>
<dbReference type="AlphaFoldDB" id="A0A8R2JW05"/>
<proteinExistence type="predicted"/>
<feature type="region of interest" description="Disordered" evidence="1">
    <location>
        <begin position="121"/>
        <end position="161"/>
    </location>
</feature>
<evidence type="ECO:0000313" key="3">
    <source>
        <dbReference type="Proteomes" id="UP000007819"/>
    </source>
</evidence>
<protein>
    <submittedName>
        <fullName evidence="2">Uncharacterized protein</fullName>
    </submittedName>
</protein>
<keyword evidence="3" id="KW-1185">Reference proteome</keyword>
<sequence>MLTTAEKLRSKDKQMLPLKHFFNVDFGNDMIDYAKPSRILMNRYSNDTYWPEYSVSKNVPKVNENQQETFYEMENLSLLIKNAKICPSFHKFIAECDKSTNCDDDIDINKLDNIQTHFSQETSASCANNSEETDDSMDEDFNKPSSEIIINTSPGSSNQNSNRFVKQENLHTLSQTLSLLDITNSSDYTFFDRKKIRNFKCPNHWKEKFEMMKTDSKQKAMLIRSRVTQTHYETHVPEYKCSNSRAIQSKVDFYLDKTTTLKIYI</sequence>